<dbReference type="Proteomes" id="UP000324222">
    <property type="component" value="Unassembled WGS sequence"/>
</dbReference>
<evidence type="ECO:0000313" key="3">
    <source>
        <dbReference type="Proteomes" id="UP000324222"/>
    </source>
</evidence>
<protein>
    <submittedName>
        <fullName evidence="2">Uncharacterized protein</fullName>
    </submittedName>
</protein>
<evidence type="ECO:0000313" key="2">
    <source>
        <dbReference type="EMBL" id="MPC31590.1"/>
    </source>
</evidence>
<dbReference type="EMBL" id="VSRR010002467">
    <property type="protein sequence ID" value="MPC31590.1"/>
    <property type="molecule type" value="Genomic_DNA"/>
</dbReference>
<comment type="caution">
    <text evidence="2">The sequence shown here is derived from an EMBL/GenBank/DDBJ whole genome shotgun (WGS) entry which is preliminary data.</text>
</comment>
<reference evidence="2 3" key="1">
    <citation type="submission" date="2019-05" db="EMBL/GenBank/DDBJ databases">
        <title>Another draft genome of Portunus trituberculatus and its Hox gene families provides insights of decapod evolution.</title>
        <authorList>
            <person name="Jeong J.-H."/>
            <person name="Song I."/>
            <person name="Kim S."/>
            <person name="Choi T."/>
            <person name="Kim D."/>
            <person name="Ryu S."/>
            <person name="Kim W."/>
        </authorList>
    </citation>
    <scope>NUCLEOTIDE SEQUENCE [LARGE SCALE GENOMIC DNA]</scope>
    <source>
        <tissue evidence="2">Muscle</tissue>
    </source>
</reference>
<feature type="region of interest" description="Disordered" evidence="1">
    <location>
        <begin position="19"/>
        <end position="42"/>
    </location>
</feature>
<dbReference type="AlphaFoldDB" id="A0A5B7EBF8"/>
<evidence type="ECO:0000256" key="1">
    <source>
        <dbReference type="SAM" id="MobiDB-lite"/>
    </source>
</evidence>
<sequence>MFSDHCYIKFHYHHPHHHHHNQYHHHYHDQNRRKPLHTGRTSRRANSYKAMLFVASVGQAVSTMYPQWACAVCVVGGTRTRGGCQTYRKSHLSEAEPIT</sequence>
<organism evidence="2 3">
    <name type="scientific">Portunus trituberculatus</name>
    <name type="common">Swimming crab</name>
    <name type="synonym">Neptunus trituberculatus</name>
    <dbReference type="NCBI Taxonomy" id="210409"/>
    <lineage>
        <taxon>Eukaryota</taxon>
        <taxon>Metazoa</taxon>
        <taxon>Ecdysozoa</taxon>
        <taxon>Arthropoda</taxon>
        <taxon>Crustacea</taxon>
        <taxon>Multicrustacea</taxon>
        <taxon>Malacostraca</taxon>
        <taxon>Eumalacostraca</taxon>
        <taxon>Eucarida</taxon>
        <taxon>Decapoda</taxon>
        <taxon>Pleocyemata</taxon>
        <taxon>Brachyura</taxon>
        <taxon>Eubrachyura</taxon>
        <taxon>Portunoidea</taxon>
        <taxon>Portunidae</taxon>
        <taxon>Portuninae</taxon>
        <taxon>Portunus</taxon>
    </lineage>
</organism>
<gene>
    <name evidence="2" type="ORF">E2C01_024885</name>
</gene>
<proteinExistence type="predicted"/>
<keyword evidence="3" id="KW-1185">Reference proteome</keyword>
<name>A0A5B7EBF8_PORTR</name>
<accession>A0A5B7EBF8</accession>